<sequence length="281" mass="30758">MRFKKLYMTLFFSLASTLAGYAQEEQTSGSAIRGELNFLYSHILAGKQIGLGGFGSDFHSVLTPVGRFLNDVENEIWAKQPLFNLGLEGNLILKSLYQSDAITLSPILSYSLRYSHERYRIAYDPDMIHPENPIPVGQLGGPGSVEDIQLHSLINQLSFGVRMEHGESAFYSQLSLGVLFYTPLSLKWKRQAYDAQGNPTVDATHSVGLGESLLVSGSTDSHEAGVHILSLRGTSEFLASIGARIGYGPVFVGINYATNMRVNVVSFDIGLTLYPVARSNS</sequence>
<evidence type="ECO:0000313" key="3">
    <source>
        <dbReference type="Proteomes" id="UP000778951"/>
    </source>
</evidence>
<dbReference type="RefSeq" id="WP_167694950.1">
    <property type="nucleotide sequence ID" value="NZ_CP118181.1"/>
</dbReference>
<keyword evidence="1" id="KW-0732">Signal</keyword>
<dbReference type="EMBL" id="JAATLM010000001">
    <property type="protein sequence ID" value="NIZ68835.1"/>
    <property type="molecule type" value="Genomic_DNA"/>
</dbReference>
<protein>
    <recommendedName>
        <fullName evidence="4">MetA-pathway of phenol degradation</fullName>
    </recommendedName>
</protein>
<name>A0A968GHP3_9SPIO</name>
<proteinExistence type="predicted"/>
<evidence type="ECO:0008006" key="4">
    <source>
        <dbReference type="Google" id="ProtNLM"/>
    </source>
</evidence>
<accession>A0A968GHP3</accession>
<keyword evidence="3" id="KW-1185">Reference proteome</keyword>
<comment type="caution">
    <text evidence="2">The sequence shown here is derived from an EMBL/GenBank/DDBJ whole genome shotgun (WGS) entry which is preliminary data.</text>
</comment>
<dbReference type="Proteomes" id="UP000778951">
    <property type="component" value="Unassembled WGS sequence"/>
</dbReference>
<dbReference type="AlphaFoldDB" id="A0A968GHP3"/>
<evidence type="ECO:0000256" key="1">
    <source>
        <dbReference type="SAM" id="SignalP"/>
    </source>
</evidence>
<feature type="signal peptide" evidence="1">
    <location>
        <begin position="1"/>
        <end position="22"/>
    </location>
</feature>
<evidence type="ECO:0000313" key="2">
    <source>
        <dbReference type="EMBL" id="NIZ68835.1"/>
    </source>
</evidence>
<reference evidence="2" key="1">
    <citation type="submission" date="2020-03" db="EMBL/GenBank/DDBJ databases">
        <title>Spirochaetal bacteria isolated from arthropods constitute a novel genus Entomospira genus novum within the order Spirochaetales.</title>
        <authorList>
            <person name="Grana-Miraglia L."/>
            <person name="Sikutova S."/>
            <person name="Fingerle V."/>
            <person name="Sing A."/>
            <person name="Castillo-Ramirez S."/>
            <person name="Margos G."/>
            <person name="Rudolf I."/>
        </authorList>
    </citation>
    <scope>NUCLEOTIDE SEQUENCE</scope>
    <source>
        <strain evidence="2">BR149</strain>
    </source>
</reference>
<organism evidence="2 3">
    <name type="scientific">Entomospira culicis</name>
    <dbReference type="NCBI Taxonomy" id="2719989"/>
    <lineage>
        <taxon>Bacteria</taxon>
        <taxon>Pseudomonadati</taxon>
        <taxon>Spirochaetota</taxon>
        <taxon>Spirochaetia</taxon>
        <taxon>Spirochaetales</taxon>
        <taxon>Spirochaetaceae</taxon>
        <taxon>Entomospira</taxon>
    </lineage>
</organism>
<feature type="chain" id="PRO_5037546890" description="MetA-pathway of phenol degradation" evidence="1">
    <location>
        <begin position="23"/>
        <end position="281"/>
    </location>
</feature>
<gene>
    <name evidence="2" type="ORF">HCT48_01185</name>
</gene>